<dbReference type="Pfam" id="PF11216">
    <property type="entry name" value="DUF3012"/>
    <property type="match status" value="1"/>
</dbReference>
<evidence type="ECO:0000313" key="3">
    <source>
        <dbReference type="Proteomes" id="UP000006251"/>
    </source>
</evidence>
<dbReference type="PROSITE" id="PS51257">
    <property type="entry name" value="PROKAR_LIPOPROTEIN"/>
    <property type="match status" value="1"/>
</dbReference>
<feature type="signal peptide" evidence="1">
    <location>
        <begin position="1"/>
        <end position="22"/>
    </location>
</feature>
<feature type="chain" id="PRO_5003900402" description="DUF3012 domain-containing protein" evidence="1">
    <location>
        <begin position="23"/>
        <end position="62"/>
    </location>
</feature>
<gene>
    <name evidence="2" type="ORF">GPAL_1253</name>
</gene>
<accession>K6YVT2</accession>
<dbReference type="Proteomes" id="UP000006251">
    <property type="component" value="Unassembled WGS sequence"/>
</dbReference>
<organism evidence="2 3">
    <name type="scientific">Brumicola pallidula DSM 14239 = ACAM 615</name>
    <dbReference type="NCBI Taxonomy" id="1121922"/>
    <lineage>
        <taxon>Bacteria</taxon>
        <taxon>Pseudomonadati</taxon>
        <taxon>Pseudomonadota</taxon>
        <taxon>Gammaproteobacteria</taxon>
        <taxon>Alteromonadales</taxon>
        <taxon>Alteromonadaceae</taxon>
        <taxon>Brumicola</taxon>
    </lineage>
</organism>
<dbReference type="STRING" id="1121922.GCA_000428905_03767"/>
<sequence length="62" mass="6816">MMKKSLGIIAVAGLLILLSGCAPEVGSKKWCDDLDEKPKGDWSTNEATDYAKHCLFKSKDEE</sequence>
<evidence type="ECO:0000256" key="1">
    <source>
        <dbReference type="SAM" id="SignalP"/>
    </source>
</evidence>
<protein>
    <recommendedName>
        <fullName evidence="4">DUF3012 domain-containing protein</fullName>
    </recommendedName>
</protein>
<dbReference type="AlphaFoldDB" id="K6YVT2"/>
<keyword evidence="1" id="KW-0732">Signal</keyword>
<dbReference type="InterPro" id="IPR021379">
    <property type="entry name" value="DUF3012"/>
</dbReference>
<reference evidence="3" key="1">
    <citation type="journal article" date="2014" name="Environ. Microbiol.">
        <title>Comparative genomics of the marine bacterial genus Glaciecola reveals the high degree of genomic diversity and genomic characteristic for cold adaptation.</title>
        <authorList>
            <person name="Qin Q.L."/>
            <person name="Xie B.B."/>
            <person name="Yu Y."/>
            <person name="Shu Y.L."/>
            <person name="Rong J.C."/>
            <person name="Zhang Y.J."/>
            <person name="Zhao D.L."/>
            <person name="Chen X.L."/>
            <person name="Zhang X.Y."/>
            <person name="Chen B."/>
            <person name="Zhou B.C."/>
            <person name="Zhang Y.Z."/>
        </authorList>
    </citation>
    <scope>NUCLEOTIDE SEQUENCE [LARGE SCALE GENOMIC DNA]</scope>
    <source>
        <strain evidence="3">ACAM 615</strain>
    </source>
</reference>
<proteinExistence type="predicted"/>
<keyword evidence="3" id="KW-1185">Reference proteome</keyword>
<dbReference type="EMBL" id="BAEQ01000023">
    <property type="protein sequence ID" value="GAC28126.1"/>
    <property type="molecule type" value="Genomic_DNA"/>
</dbReference>
<evidence type="ECO:0000313" key="2">
    <source>
        <dbReference type="EMBL" id="GAC28126.1"/>
    </source>
</evidence>
<evidence type="ECO:0008006" key="4">
    <source>
        <dbReference type="Google" id="ProtNLM"/>
    </source>
</evidence>
<comment type="caution">
    <text evidence="2">The sequence shown here is derived from an EMBL/GenBank/DDBJ whole genome shotgun (WGS) entry which is preliminary data.</text>
</comment>
<dbReference type="RefSeq" id="WP_006010087.1">
    <property type="nucleotide sequence ID" value="NZ_AUAV01000026.1"/>
</dbReference>
<name>K6YVT2_9ALTE</name>